<comment type="caution">
    <text evidence="3">The sequence shown here is derived from an EMBL/GenBank/DDBJ whole genome shotgun (WGS) entry which is preliminary data.</text>
</comment>
<dbReference type="PROSITE" id="PS50090">
    <property type="entry name" value="MYB_LIKE"/>
    <property type="match status" value="1"/>
</dbReference>
<dbReference type="Proteomes" id="UP000265515">
    <property type="component" value="Unassembled WGS sequence"/>
</dbReference>
<dbReference type="Gramene" id="GBG70430">
    <property type="protein sequence ID" value="GBG70430"/>
    <property type="gene ID" value="CBR_g6558"/>
</dbReference>
<dbReference type="AlphaFoldDB" id="A0A388KK43"/>
<dbReference type="EMBL" id="BFEA01000130">
    <property type="protein sequence ID" value="GBG70430.1"/>
    <property type="molecule type" value="Genomic_DNA"/>
</dbReference>
<evidence type="ECO:0000313" key="3">
    <source>
        <dbReference type="EMBL" id="GBG70430.1"/>
    </source>
</evidence>
<dbReference type="PANTHER" id="PTHR33492:SF4">
    <property type="entry name" value="OS02G0174300 PROTEIN"/>
    <property type="match status" value="1"/>
</dbReference>
<feature type="region of interest" description="Disordered" evidence="1">
    <location>
        <begin position="1"/>
        <end position="146"/>
    </location>
</feature>
<evidence type="ECO:0000313" key="4">
    <source>
        <dbReference type="Proteomes" id="UP000265515"/>
    </source>
</evidence>
<sequence>MQDAREDRPQTQRPPRSSSACTSSHSRPPALPTPFRIGVPHTVPPGKVTTTTAAESPQVIERIIAQYSRMRTDVEHDDGGDDNTRGEDVADEDCMDDDDESDEDDDAAAKEVSSTAGETKPSKRRGRSKAREEGGGADAEGGGGSTRQKWHLDELLVLVWCKRDLDDHMASQGSKFARMKTKTWKWNEIAKRMAQQGVTNRDGDLCMKRWENIFGWYRKIWDSEKDTDVQSLFLLTSKKRKEQGYKFAMDRQIYDAIHATTPNNQAIHPPNLHDTGGLPPQQPNDVDQSQGRGPTVVGETSASDNMDSGAGDGYGSRSSRGGLVGKRKNARQLAFDAVTDVMWQIMWIAPASVNAMCCNNNAISWRGRPGRKRNSAMCLTRRGSTSSPSWIATHMEIDVALRGRVLGRSVVFYEMRHWRGNDYGRDFGFENGVSKHDVRHYEIDADGDTCLHLTVGFGFGRGFLRQLVVFAQKVGTTIPDRWSAGVDVLAEFIDLLVSNVAMGYTCRLHDLALYVVQAEPPLANREYLHSKVRVITNDFY</sequence>
<dbReference type="Gene3D" id="1.10.10.60">
    <property type="entry name" value="Homeodomain-like"/>
    <property type="match status" value="1"/>
</dbReference>
<feature type="compositionally biased region" description="Acidic residues" evidence="1">
    <location>
        <begin position="89"/>
        <end position="106"/>
    </location>
</feature>
<name>A0A388KK43_CHABU</name>
<dbReference type="PANTHER" id="PTHR33492">
    <property type="entry name" value="OSJNBA0043A12.37 PROTEIN-RELATED"/>
    <property type="match status" value="1"/>
</dbReference>
<reference evidence="3 4" key="1">
    <citation type="journal article" date="2018" name="Cell">
        <title>The Chara Genome: Secondary Complexity and Implications for Plant Terrestrialization.</title>
        <authorList>
            <person name="Nishiyama T."/>
            <person name="Sakayama H."/>
            <person name="Vries J.D."/>
            <person name="Buschmann H."/>
            <person name="Saint-Marcoux D."/>
            <person name="Ullrich K.K."/>
            <person name="Haas F.B."/>
            <person name="Vanderstraeten L."/>
            <person name="Becker D."/>
            <person name="Lang D."/>
            <person name="Vosolsobe S."/>
            <person name="Rombauts S."/>
            <person name="Wilhelmsson P.K.I."/>
            <person name="Janitza P."/>
            <person name="Kern R."/>
            <person name="Heyl A."/>
            <person name="Rumpler F."/>
            <person name="Villalobos L.I.A.C."/>
            <person name="Clay J.M."/>
            <person name="Skokan R."/>
            <person name="Toyoda A."/>
            <person name="Suzuki Y."/>
            <person name="Kagoshima H."/>
            <person name="Schijlen E."/>
            <person name="Tajeshwar N."/>
            <person name="Catarino B."/>
            <person name="Hetherington A.J."/>
            <person name="Saltykova A."/>
            <person name="Bonnot C."/>
            <person name="Breuninger H."/>
            <person name="Symeonidi A."/>
            <person name="Radhakrishnan G.V."/>
            <person name="Van Nieuwerburgh F."/>
            <person name="Deforce D."/>
            <person name="Chang C."/>
            <person name="Karol K.G."/>
            <person name="Hedrich R."/>
            <person name="Ulvskov P."/>
            <person name="Glockner G."/>
            <person name="Delwiche C.F."/>
            <person name="Petrasek J."/>
            <person name="Van de Peer Y."/>
            <person name="Friml J."/>
            <person name="Beilby M."/>
            <person name="Dolan L."/>
            <person name="Kohara Y."/>
            <person name="Sugano S."/>
            <person name="Fujiyama A."/>
            <person name="Delaux P.-M."/>
            <person name="Quint M."/>
            <person name="TheiBen G."/>
            <person name="Hagemann M."/>
            <person name="Harholt J."/>
            <person name="Dunand C."/>
            <person name="Zachgo S."/>
            <person name="Langdale J."/>
            <person name="Maumus F."/>
            <person name="Straeten D.V.D."/>
            <person name="Gould S.B."/>
            <person name="Rensing S.A."/>
        </authorList>
    </citation>
    <scope>NUCLEOTIDE SEQUENCE [LARGE SCALE GENOMIC DNA]</scope>
    <source>
        <strain evidence="3 4">S276</strain>
    </source>
</reference>
<dbReference type="InterPro" id="IPR001005">
    <property type="entry name" value="SANT/Myb"/>
</dbReference>
<keyword evidence="4" id="KW-1185">Reference proteome</keyword>
<feature type="region of interest" description="Disordered" evidence="1">
    <location>
        <begin position="262"/>
        <end position="326"/>
    </location>
</feature>
<feature type="compositionally biased region" description="Low complexity" evidence="1">
    <location>
        <begin position="13"/>
        <end position="28"/>
    </location>
</feature>
<feature type="domain" description="Myb-like" evidence="2">
    <location>
        <begin position="147"/>
        <end position="214"/>
    </location>
</feature>
<evidence type="ECO:0000259" key="2">
    <source>
        <dbReference type="PROSITE" id="PS50090"/>
    </source>
</evidence>
<gene>
    <name evidence="3" type="ORF">CBR_g6558</name>
</gene>
<evidence type="ECO:0000256" key="1">
    <source>
        <dbReference type="SAM" id="MobiDB-lite"/>
    </source>
</evidence>
<feature type="compositionally biased region" description="Polar residues" evidence="1">
    <location>
        <begin position="283"/>
        <end position="306"/>
    </location>
</feature>
<organism evidence="3 4">
    <name type="scientific">Chara braunii</name>
    <name type="common">Braun's stonewort</name>
    <dbReference type="NCBI Taxonomy" id="69332"/>
    <lineage>
        <taxon>Eukaryota</taxon>
        <taxon>Viridiplantae</taxon>
        <taxon>Streptophyta</taxon>
        <taxon>Charophyceae</taxon>
        <taxon>Charales</taxon>
        <taxon>Characeae</taxon>
        <taxon>Chara</taxon>
    </lineage>
</organism>
<accession>A0A388KK43</accession>
<feature type="compositionally biased region" description="Gly residues" evidence="1">
    <location>
        <begin position="136"/>
        <end position="145"/>
    </location>
</feature>
<protein>
    <recommendedName>
        <fullName evidence="2">Myb-like domain-containing protein</fullName>
    </recommendedName>
</protein>
<proteinExistence type="predicted"/>
<feature type="compositionally biased region" description="Basic and acidic residues" evidence="1">
    <location>
        <begin position="1"/>
        <end position="10"/>
    </location>
</feature>